<keyword evidence="4" id="KW-1185">Reference proteome</keyword>
<dbReference type="InterPro" id="IPR029058">
    <property type="entry name" value="AB_hydrolase_fold"/>
</dbReference>
<sequence>MRMRWEEVELDMPTRPRMPMRLYEPPVKQKAPPLVLYFRGGAFQQDEPADRETPIASALAASGAVVVEADYGSISRNMFPDAVDCGLAALRCLSSRRRQLGGVKSLILVAGEEAGGNVAAGLALKARDQMPGQLHGQVLLSPLIDPTMSSVSIRQADTIGMRDRWSDGWMRYLRGFCGSTHPYAAPCLCSRLSAVAPALVVTSEDDPLHDEVVSYADRLGEAGVKVRQHVFPAGSGWNEIYNEEGGAWMQALCVQFSLFVQDLRA</sequence>
<comment type="caution">
    <text evidence="3">The sequence shown here is derived from an EMBL/GenBank/DDBJ whole genome shotgun (WGS) entry which is preliminary data.</text>
</comment>
<dbReference type="OrthoDB" id="9806180at2"/>
<dbReference type="SUPFAM" id="SSF53474">
    <property type="entry name" value="alpha/beta-Hydrolases"/>
    <property type="match status" value="1"/>
</dbReference>
<dbReference type="Gene3D" id="3.40.50.1820">
    <property type="entry name" value="alpha/beta hydrolase"/>
    <property type="match status" value="1"/>
</dbReference>
<dbReference type="InterPro" id="IPR050300">
    <property type="entry name" value="GDXG_lipolytic_enzyme"/>
</dbReference>
<dbReference type="PANTHER" id="PTHR48081:SF8">
    <property type="entry name" value="ALPHA_BETA HYDROLASE FOLD-3 DOMAIN-CONTAINING PROTEIN-RELATED"/>
    <property type="match status" value="1"/>
</dbReference>
<dbReference type="GO" id="GO:0016787">
    <property type="term" value="F:hydrolase activity"/>
    <property type="evidence" value="ECO:0007669"/>
    <property type="project" value="UniProtKB-KW"/>
</dbReference>
<protein>
    <submittedName>
        <fullName evidence="3">Lipase</fullName>
    </submittedName>
</protein>
<dbReference type="AlphaFoldDB" id="A0A922NXA0"/>
<dbReference type="EMBL" id="JOKJ01000029">
    <property type="protein sequence ID" value="KEQ03873.1"/>
    <property type="molecule type" value="Genomic_DNA"/>
</dbReference>
<reference evidence="3 4" key="1">
    <citation type="submission" date="2014-06" db="EMBL/GenBank/DDBJ databases">
        <title>Rhizobium pelagicum/R2-400B4.</title>
        <authorList>
            <person name="Kimes N.E."/>
            <person name="Lopez-Perez M."/>
        </authorList>
    </citation>
    <scope>NUCLEOTIDE SEQUENCE [LARGE SCALE GENOMIC DNA]</scope>
    <source>
        <strain evidence="3 4">R2-400B4</strain>
    </source>
</reference>
<name>A0A922NXA0_9HYPH</name>
<evidence type="ECO:0000259" key="2">
    <source>
        <dbReference type="Pfam" id="PF07859"/>
    </source>
</evidence>
<dbReference type="Pfam" id="PF07859">
    <property type="entry name" value="Abhydrolase_3"/>
    <property type="match status" value="1"/>
</dbReference>
<evidence type="ECO:0000313" key="4">
    <source>
        <dbReference type="Proteomes" id="UP000052167"/>
    </source>
</evidence>
<evidence type="ECO:0000313" key="3">
    <source>
        <dbReference type="EMBL" id="KEQ03873.1"/>
    </source>
</evidence>
<dbReference type="InterPro" id="IPR013094">
    <property type="entry name" value="AB_hydrolase_3"/>
</dbReference>
<dbReference type="PANTHER" id="PTHR48081">
    <property type="entry name" value="AB HYDROLASE SUPERFAMILY PROTEIN C4A8.06C"/>
    <property type="match status" value="1"/>
</dbReference>
<accession>A0A922NXA0</accession>
<dbReference type="Proteomes" id="UP000052167">
    <property type="component" value="Unassembled WGS sequence"/>
</dbReference>
<dbReference type="RefSeq" id="WP_037168686.1">
    <property type="nucleotide sequence ID" value="NZ_CAJXID010000041.1"/>
</dbReference>
<proteinExistence type="predicted"/>
<gene>
    <name evidence="3" type="ORF">GV68_14515</name>
</gene>
<keyword evidence="1" id="KW-0378">Hydrolase</keyword>
<feature type="domain" description="Alpha/beta hydrolase fold-3" evidence="2">
    <location>
        <begin position="35"/>
        <end position="232"/>
    </location>
</feature>
<organism evidence="3 4">
    <name type="scientific">Pseudorhizobium pelagicum</name>
    <dbReference type="NCBI Taxonomy" id="1509405"/>
    <lineage>
        <taxon>Bacteria</taxon>
        <taxon>Pseudomonadati</taxon>
        <taxon>Pseudomonadota</taxon>
        <taxon>Alphaproteobacteria</taxon>
        <taxon>Hyphomicrobiales</taxon>
        <taxon>Rhizobiaceae</taxon>
        <taxon>Rhizobium/Agrobacterium group</taxon>
        <taxon>Pseudorhizobium</taxon>
    </lineage>
</organism>
<evidence type="ECO:0000256" key="1">
    <source>
        <dbReference type="ARBA" id="ARBA00022801"/>
    </source>
</evidence>